<dbReference type="Gene3D" id="3.90.930.1">
    <property type="match status" value="1"/>
</dbReference>
<proteinExistence type="predicted"/>
<feature type="compositionally biased region" description="Basic and acidic residues" evidence="1">
    <location>
        <begin position="60"/>
        <end position="69"/>
    </location>
</feature>
<evidence type="ECO:0000313" key="2">
    <source>
        <dbReference type="EMBL" id="KAA9331923.1"/>
    </source>
</evidence>
<protein>
    <recommendedName>
        <fullName evidence="4">Toxin-antitoxin system YwqK family antitoxin</fullName>
    </recommendedName>
</protein>
<dbReference type="AlphaFoldDB" id="A0A5N1ISK1"/>
<reference evidence="2 3" key="1">
    <citation type="submission" date="2019-09" db="EMBL/GenBank/DDBJ databases">
        <title>Genome sequence of Adhaeribacter sp. M2.</title>
        <authorList>
            <person name="Srinivasan S."/>
        </authorList>
    </citation>
    <scope>NUCLEOTIDE SEQUENCE [LARGE SCALE GENOMIC DNA]</scope>
    <source>
        <strain evidence="2 3">M2</strain>
    </source>
</reference>
<name>A0A5N1ISK1_9BACT</name>
<feature type="compositionally biased region" description="Low complexity" evidence="1">
    <location>
        <begin position="73"/>
        <end position="83"/>
    </location>
</feature>
<dbReference type="EMBL" id="VTWT01000007">
    <property type="protein sequence ID" value="KAA9331923.1"/>
    <property type="molecule type" value="Genomic_DNA"/>
</dbReference>
<accession>A0A5N1ISK1</accession>
<comment type="caution">
    <text evidence="2">The sequence shown here is derived from an EMBL/GenBank/DDBJ whole genome shotgun (WGS) entry which is preliminary data.</text>
</comment>
<dbReference type="PROSITE" id="PS51257">
    <property type="entry name" value="PROKAR_LIPOPROTEIN"/>
    <property type="match status" value="1"/>
</dbReference>
<evidence type="ECO:0008006" key="4">
    <source>
        <dbReference type="Google" id="ProtNLM"/>
    </source>
</evidence>
<keyword evidence="3" id="KW-1185">Reference proteome</keyword>
<sequence length="316" mass="36771">MRLPFLFKLIPFLIFLVVQACSSRNYNVEMKPKPVAKVTNTKKDSVAVPVMKPDSLMRSSQEDSVKRPSLETAPPAAVGGAKAPVKEEKKKKKKKKNVFLGYKTRKGVARSGSGKSAVIETFSYLREFKEPSAYAPAKYYYHVRRKKIFKGRTIDPKVSKILHGPYKKMQGGKTLEEGFFYIGTKHLRWEKYNKNGILTGKSHFEKGFPRDAKITYYDAAQQKVKEVIPYLNGKVEGDYVKFRPDGLLEWEGQYEEGKKVGEWIEYWPFRNRRRYVFQYPETAYDEPVEPYLLREYNRNNSLIYEKGKLDKRGQEK</sequence>
<dbReference type="Proteomes" id="UP000326570">
    <property type="component" value="Unassembled WGS sequence"/>
</dbReference>
<evidence type="ECO:0000256" key="1">
    <source>
        <dbReference type="SAM" id="MobiDB-lite"/>
    </source>
</evidence>
<dbReference type="SUPFAM" id="SSF82185">
    <property type="entry name" value="Histone H3 K4-specific methyltransferase SET7/9 N-terminal domain"/>
    <property type="match status" value="1"/>
</dbReference>
<organism evidence="2 3">
    <name type="scientific">Adhaeribacter soli</name>
    <dbReference type="NCBI Taxonomy" id="2607655"/>
    <lineage>
        <taxon>Bacteria</taxon>
        <taxon>Pseudomonadati</taxon>
        <taxon>Bacteroidota</taxon>
        <taxon>Cytophagia</taxon>
        <taxon>Cytophagales</taxon>
        <taxon>Hymenobacteraceae</taxon>
        <taxon>Adhaeribacter</taxon>
    </lineage>
</organism>
<gene>
    <name evidence="2" type="ORF">F0P94_14080</name>
</gene>
<evidence type="ECO:0000313" key="3">
    <source>
        <dbReference type="Proteomes" id="UP000326570"/>
    </source>
</evidence>
<feature type="region of interest" description="Disordered" evidence="1">
    <location>
        <begin position="52"/>
        <end position="92"/>
    </location>
</feature>